<accession>A0A8H6H7P0</accession>
<evidence type="ECO:0000256" key="1">
    <source>
        <dbReference type="SAM" id="SignalP"/>
    </source>
</evidence>
<dbReference type="AlphaFoldDB" id="A0A8H6H7P0"/>
<proteinExistence type="predicted"/>
<feature type="signal peptide" evidence="1">
    <location>
        <begin position="1"/>
        <end position="24"/>
    </location>
</feature>
<protein>
    <submittedName>
        <fullName evidence="2">Uncharacterized protein</fullName>
    </submittedName>
</protein>
<keyword evidence="3" id="KW-1185">Reference proteome</keyword>
<feature type="chain" id="PRO_5034473400" evidence="1">
    <location>
        <begin position="25"/>
        <end position="74"/>
    </location>
</feature>
<gene>
    <name evidence="2" type="ORF">DFP72DRAFT_947404</name>
</gene>
<evidence type="ECO:0000313" key="3">
    <source>
        <dbReference type="Proteomes" id="UP000521943"/>
    </source>
</evidence>
<name>A0A8H6H7P0_9AGAR</name>
<keyword evidence="1" id="KW-0732">Signal</keyword>
<reference evidence="2 3" key="1">
    <citation type="submission" date="2020-07" db="EMBL/GenBank/DDBJ databases">
        <title>Comparative genomics of pyrophilous fungi reveals a link between fire events and developmental genes.</title>
        <authorList>
            <consortium name="DOE Joint Genome Institute"/>
            <person name="Steindorff A.S."/>
            <person name="Carver A."/>
            <person name="Calhoun S."/>
            <person name="Stillman K."/>
            <person name="Liu H."/>
            <person name="Lipzen A."/>
            <person name="Pangilinan J."/>
            <person name="Labutti K."/>
            <person name="Bruns T.D."/>
            <person name="Grigoriev I.V."/>
        </authorList>
    </citation>
    <scope>NUCLEOTIDE SEQUENCE [LARGE SCALE GENOMIC DNA]</scope>
    <source>
        <strain evidence="2 3">CBS 144469</strain>
    </source>
</reference>
<dbReference type="EMBL" id="JACGCI010000299">
    <property type="protein sequence ID" value="KAF6741041.1"/>
    <property type="molecule type" value="Genomic_DNA"/>
</dbReference>
<organism evidence="2 3">
    <name type="scientific">Ephemerocybe angulata</name>
    <dbReference type="NCBI Taxonomy" id="980116"/>
    <lineage>
        <taxon>Eukaryota</taxon>
        <taxon>Fungi</taxon>
        <taxon>Dikarya</taxon>
        <taxon>Basidiomycota</taxon>
        <taxon>Agaricomycotina</taxon>
        <taxon>Agaricomycetes</taxon>
        <taxon>Agaricomycetidae</taxon>
        <taxon>Agaricales</taxon>
        <taxon>Agaricineae</taxon>
        <taxon>Psathyrellaceae</taxon>
        <taxon>Ephemerocybe</taxon>
    </lineage>
</organism>
<comment type="caution">
    <text evidence="2">The sequence shown here is derived from an EMBL/GenBank/DDBJ whole genome shotgun (WGS) entry which is preliminary data.</text>
</comment>
<dbReference type="Proteomes" id="UP000521943">
    <property type="component" value="Unassembled WGS sequence"/>
</dbReference>
<sequence length="74" mass="8232">MSSHVPTFLEASTLVLMYLNSVLSKHCIISEDTVHNSDDVNLLGMYFYSYDPVLPSMPPCAFESAPLLAFPLHL</sequence>
<evidence type="ECO:0000313" key="2">
    <source>
        <dbReference type="EMBL" id="KAF6741041.1"/>
    </source>
</evidence>